<sequence length="71" mass="7409">MTNIAYGLPGHLPGLISPRPGALAEAAEQYLRETNQADAKQAEPKEPTAPFTAATLASEPDTLDANGCDET</sequence>
<evidence type="ECO:0000256" key="1">
    <source>
        <dbReference type="SAM" id="MobiDB-lite"/>
    </source>
</evidence>
<dbReference type="AlphaFoldDB" id="A0A348FYT0"/>
<dbReference type="RefSeq" id="WP_126398365.1">
    <property type="nucleotide sequence ID" value="NZ_AP018907.1"/>
</dbReference>
<accession>A0A348FYT0</accession>
<proteinExistence type="predicted"/>
<feature type="region of interest" description="Disordered" evidence="1">
    <location>
        <begin position="32"/>
        <end position="71"/>
    </location>
</feature>
<dbReference type="KEGG" id="blag:BLTE_11480"/>
<gene>
    <name evidence="2" type="ORF">BLTE_11480</name>
</gene>
<reference evidence="2 3" key="1">
    <citation type="submission" date="2018-08" db="EMBL/GenBank/DDBJ databases">
        <title>Complete genome sequencing of Blastochloris tepida GI.</title>
        <authorList>
            <person name="Tsukatani Y."/>
            <person name="Mori H."/>
        </authorList>
    </citation>
    <scope>NUCLEOTIDE SEQUENCE [LARGE SCALE GENOMIC DNA]</scope>
    <source>
        <strain evidence="2 3">GI</strain>
    </source>
</reference>
<dbReference type="Proteomes" id="UP000266934">
    <property type="component" value="Chromosome"/>
</dbReference>
<dbReference type="EMBL" id="AP018907">
    <property type="protein sequence ID" value="BBF92463.1"/>
    <property type="molecule type" value="Genomic_DNA"/>
</dbReference>
<protein>
    <submittedName>
        <fullName evidence="2">Uncharacterized protein</fullName>
    </submittedName>
</protein>
<evidence type="ECO:0000313" key="3">
    <source>
        <dbReference type="Proteomes" id="UP000266934"/>
    </source>
</evidence>
<keyword evidence="3" id="KW-1185">Reference proteome</keyword>
<evidence type="ECO:0000313" key="2">
    <source>
        <dbReference type="EMBL" id="BBF92463.1"/>
    </source>
</evidence>
<organism evidence="2 3">
    <name type="scientific">Blastochloris tepida</name>
    <dbReference type="NCBI Taxonomy" id="2233851"/>
    <lineage>
        <taxon>Bacteria</taxon>
        <taxon>Pseudomonadati</taxon>
        <taxon>Pseudomonadota</taxon>
        <taxon>Alphaproteobacteria</taxon>
        <taxon>Hyphomicrobiales</taxon>
        <taxon>Blastochloridaceae</taxon>
        <taxon>Blastochloris</taxon>
    </lineage>
</organism>
<name>A0A348FYT0_9HYPH</name>